<dbReference type="PANTHER" id="PTHR35145">
    <property type="entry name" value="CYTOPLASMIC PROTEIN-RELATED"/>
    <property type="match status" value="1"/>
</dbReference>
<dbReference type="RefSeq" id="WP_003824413.1">
    <property type="nucleotide sequence ID" value="NZ_CAUTFU010000068.1"/>
</dbReference>
<organism evidence="1 3">
    <name type="scientific">Eikenella corrodens</name>
    <dbReference type="NCBI Taxonomy" id="539"/>
    <lineage>
        <taxon>Bacteria</taxon>
        <taxon>Pseudomonadati</taxon>
        <taxon>Pseudomonadota</taxon>
        <taxon>Betaproteobacteria</taxon>
        <taxon>Neisseriales</taxon>
        <taxon>Neisseriaceae</taxon>
        <taxon>Eikenella</taxon>
    </lineage>
</organism>
<dbReference type="PANTHER" id="PTHR35145:SF1">
    <property type="entry name" value="CYTOPLASMIC PROTEIN"/>
    <property type="match status" value="1"/>
</dbReference>
<dbReference type="EMBL" id="LT906482">
    <property type="protein sequence ID" value="SNW08284.1"/>
    <property type="molecule type" value="Genomic_DNA"/>
</dbReference>
<reference evidence="1" key="2">
    <citation type="submission" date="2016-05" db="EMBL/GenBank/DDBJ databases">
        <authorList>
            <person name="Lavstsen T."/>
            <person name="Jespersen J.S."/>
        </authorList>
    </citation>
    <scope>NUCLEOTIDE SEQUENCE</scope>
    <source>
        <strain evidence="1">NML04-0072</strain>
    </source>
</reference>
<dbReference type="OrthoDB" id="9804614at2"/>
<dbReference type="InterPro" id="IPR058532">
    <property type="entry name" value="YjbR/MT2646/Rv2570-like"/>
</dbReference>
<reference evidence="2 4" key="3">
    <citation type="submission" date="2017-06" db="EMBL/GenBank/DDBJ databases">
        <authorList>
            <consortium name="Pathogen Informatics"/>
        </authorList>
    </citation>
    <scope>NUCLEOTIDE SEQUENCE [LARGE SCALE GENOMIC DNA]</scope>
    <source>
        <strain evidence="2 4">NCTC10596</strain>
    </source>
</reference>
<dbReference type="InterPro" id="IPR007351">
    <property type="entry name" value="YjbR"/>
</dbReference>
<dbReference type="EMBL" id="LXSG01000041">
    <property type="protein sequence ID" value="OAM16262.1"/>
    <property type="molecule type" value="Genomic_DNA"/>
</dbReference>
<dbReference type="SUPFAM" id="SSF142906">
    <property type="entry name" value="YjbR-like"/>
    <property type="match status" value="1"/>
</dbReference>
<sequence>MKAETLFAEMAERYHAAPDHPFSRFPEYAVFRHGGSRKWFGVYLPVPAEKLGRTPGRTVPLLNVKCRPEHIGAMRAQAGILPAYHMSKEHWLSIELEQADDALIRQLIDDSFRLTQGKAKIRKQAT</sequence>
<protein>
    <submittedName>
        <fullName evidence="1">MmcQ protein</fullName>
    </submittedName>
</protein>
<dbReference type="InterPro" id="IPR038056">
    <property type="entry name" value="YjbR-like_sf"/>
</dbReference>
<dbReference type="Proteomes" id="UP000077589">
    <property type="component" value="Unassembled WGS sequence"/>
</dbReference>
<dbReference type="Gene3D" id="3.90.1150.30">
    <property type="match status" value="1"/>
</dbReference>
<dbReference type="GeneID" id="60769838"/>
<dbReference type="AlphaFoldDB" id="A0A1A9REJ9"/>
<evidence type="ECO:0000313" key="4">
    <source>
        <dbReference type="Proteomes" id="UP000215465"/>
    </source>
</evidence>
<proteinExistence type="predicted"/>
<accession>A0A1A9REJ9</accession>
<evidence type="ECO:0000313" key="1">
    <source>
        <dbReference type="EMBL" id="OAM16262.1"/>
    </source>
</evidence>
<reference evidence="3" key="1">
    <citation type="submission" date="2016-05" db="EMBL/GenBank/DDBJ databases">
        <title>Draft genome of Corynebacterium afermentans subsp. afermentans LCDC 88199T.</title>
        <authorList>
            <person name="Bernier A.-M."/>
            <person name="Bernard K."/>
        </authorList>
    </citation>
    <scope>NUCLEOTIDE SEQUENCE [LARGE SCALE GENOMIC DNA]</scope>
    <source>
        <strain evidence="3">NML04-0072</strain>
    </source>
</reference>
<gene>
    <name evidence="1" type="ORF">A7P90_11305</name>
    <name evidence="2" type="ORF">SAMEA4412678_00946</name>
</gene>
<evidence type="ECO:0000313" key="3">
    <source>
        <dbReference type="Proteomes" id="UP000077589"/>
    </source>
</evidence>
<dbReference type="KEGG" id="ecor:SAMEA4412678_0946"/>
<evidence type="ECO:0000313" key="2">
    <source>
        <dbReference type="EMBL" id="SNW08284.1"/>
    </source>
</evidence>
<dbReference type="STRING" id="539.A7P85_02785"/>
<dbReference type="Proteomes" id="UP000215465">
    <property type="component" value="Chromosome 1"/>
</dbReference>
<name>A0A1A9REJ9_EIKCO</name>
<dbReference type="Pfam" id="PF04237">
    <property type="entry name" value="YjbR"/>
    <property type="match status" value="1"/>
</dbReference>